<name>A0ACC2VIJ9_9TREE</name>
<dbReference type="Proteomes" id="UP001227268">
    <property type="component" value="Unassembled WGS sequence"/>
</dbReference>
<gene>
    <name evidence="1" type="ORF">QFC21_004100</name>
</gene>
<accession>A0ACC2VIJ9</accession>
<reference evidence="1" key="1">
    <citation type="submission" date="2023-04" db="EMBL/GenBank/DDBJ databases">
        <title>Draft Genome sequencing of Naganishia species isolated from polar environments using Oxford Nanopore Technology.</title>
        <authorList>
            <person name="Leo P."/>
            <person name="Venkateswaran K."/>
        </authorList>
    </citation>
    <scope>NUCLEOTIDE SEQUENCE</scope>
    <source>
        <strain evidence="1">MNA-CCFEE 5423</strain>
    </source>
</reference>
<proteinExistence type="predicted"/>
<comment type="caution">
    <text evidence="1">The sequence shown here is derived from an EMBL/GenBank/DDBJ whole genome shotgun (WGS) entry which is preliminary data.</text>
</comment>
<keyword evidence="2" id="KW-1185">Reference proteome</keyword>
<sequence length="326" mass="35037">MGVGEVIGTIILACIFMVVGVFIGTAIVMPFQGALVRLVDRLRANYNPKGVGLESGLDSRVGPTLNTLWGTMSRTKRIEGWKGLYKGAIPNVIFSAIVSIASIVFVGASATRGPKGSYTVPEAGGIRMGIFTVFMTLVTLPMTVIINRCIITPYALPFDARQSLRLILTPDEYNKPWTLYLAPGLLTVSGLHVVWVTVISRSIKALLVGSVAIDAYDRPGSFIVFLLFQFGSAFLLTPLEVITTRLSIQRNSDSPYSLSSQNDGGALPDGVQYAGADEDVIGLRPETEPYAGALDAARTIIEEEGKEALFRAWWVTAIGLLGSAFS</sequence>
<dbReference type="EMBL" id="JASBWT010000013">
    <property type="protein sequence ID" value="KAJ9099220.1"/>
    <property type="molecule type" value="Genomic_DNA"/>
</dbReference>
<evidence type="ECO:0000313" key="2">
    <source>
        <dbReference type="Proteomes" id="UP001227268"/>
    </source>
</evidence>
<evidence type="ECO:0000313" key="1">
    <source>
        <dbReference type="EMBL" id="KAJ9099220.1"/>
    </source>
</evidence>
<protein>
    <submittedName>
        <fullName evidence="1">Uncharacterized protein</fullName>
    </submittedName>
</protein>
<organism evidence="1 2">
    <name type="scientific">Naganishia friedmannii</name>
    <dbReference type="NCBI Taxonomy" id="89922"/>
    <lineage>
        <taxon>Eukaryota</taxon>
        <taxon>Fungi</taxon>
        <taxon>Dikarya</taxon>
        <taxon>Basidiomycota</taxon>
        <taxon>Agaricomycotina</taxon>
        <taxon>Tremellomycetes</taxon>
        <taxon>Filobasidiales</taxon>
        <taxon>Filobasidiaceae</taxon>
        <taxon>Naganishia</taxon>
    </lineage>
</organism>